<accession>A0ABQ5A2C9</accession>
<organism evidence="2 3">
    <name type="scientific">Tanacetum coccineum</name>
    <dbReference type="NCBI Taxonomy" id="301880"/>
    <lineage>
        <taxon>Eukaryota</taxon>
        <taxon>Viridiplantae</taxon>
        <taxon>Streptophyta</taxon>
        <taxon>Embryophyta</taxon>
        <taxon>Tracheophyta</taxon>
        <taxon>Spermatophyta</taxon>
        <taxon>Magnoliopsida</taxon>
        <taxon>eudicotyledons</taxon>
        <taxon>Gunneridae</taxon>
        <taxon>Pentapetalae</taxon>
        <taxon>asterids</taxon>
        <taxon>campanulids</taxon>
        <taxon>Asterales</taxon>
        <taxon>Asteraceae</taxon>
        <taxon>Asteroideae</taxon>
        <taxon>Anthemideae</taxon>
        <taxon>Anthemidinae</taxon>
        <taxon>Tanacetum</taxon>
    </lineage>
</organism>
<dbReference type="Proteomes" id="UP001151760">
    <property type="component" value="Unassembled WGS sequence"/>
</dbReference>
<protein>
    <submittedName>
        <fullName evidence="2">Uncharacterized protein</fullName>
    </submittedName>
</protein>
<evidence type="ECO:0000313" key="2">
    <source>
        <dbReference type="EMBL" id="GJS96744.1"/>
    </source>
</evidence>
<reference evidence="2" key="1">
    <citation type="journal article" date="2022" name="Int. J. Mol. Sci.">
        <title>Draft Genome of Tanacetum Coccineum: Genomic Comparison of Closely Related Tanacetum-Family Plants.</title>
        <authorList>
            <person name="Yamashiro T."/>
            <person name="Shiraishi A."/>
            <person name="Nakayama K."/>
            <person name="Satake H."/>
        </authorList>
    </citation>
    <scope>NUCLEOTIDE SEQUENCE</scope>
</reference>
<proteinExistence type="predicted"/>
<feature type="compositionally biased region" description="Low complexity" evidence="1">
    <location>
        <begin position="84"/>
        <end position="96"/>
    </location>
</feature>
<sequence length="646" mass="71961">MSPGKVSPSSFSARPIPGDKSPGKLIPSDKSPGIPRICRWGKWQMLSVVKAFAIASDDEAGEYLYDSDMYSARSVSNGDDDDSSTMNDSNKNSNNNRYDDNKVDTTDLTLRPRGRPFKNSIKLGKTLNDSYKKTKYSVNQDMEGNSIDLAVRQRGRPFQNTKNIIETTSTTVKESQVQPPLLVETNAKQRGMNNDLQHMESNTNDLALRKRGRPTKNPKNMVKESEIQQPLLPATIAKERQVEVLVVLRLSDVRDSVVDLKGVLHKVIHTGFYILRLAKGLKRIGGVHGVHDEKRVWFEVELQGAQGDREAEVFQVSNDDTAVAHKRLVDKQLNEETNTDCLVIGGRKRNNQMGRGRSRWQHNGLVKETNVTLLDKLVHRKYNPQDWILYHPASGWGATLQYRNYSIACGCISKWKAGLKDDMDARSNVYVLSNGYKKCSDDGVWAILGVYTGQEYQMVCTRLDIASADVGMLDKFDRGLQTDVQVFVDFDYAMAAYMTLTGAWKKEIWLKGLLAESGYELSLVAGIATGALVKGGSRSEVPAQVEGAAYRVNSFIALLRKALRELAVMANPGVEVFISDSNKPTGVHVFAHVDTMGLMFRKVKLNKLLNCGTVVAIGGRLCPNAVMIARDRKTATLVLERLLYSY</sequence>
<name>A0ABQ5A2C9_9ASTR</name>
<feature type="region of interest" description="Disordered" evidence="1">
    <location>
        <begin position="1"/>
        <end position="31"/>
    </location>
</feature>
<keyword evidence="3" id="KW-1185">Reference proteome</keyword>
<dbReference type="EMBL" id="BQNB010011910">
    <property type="protein sequence ID" value="GJS96744.1"/>
    <property type="molecule type" value="Genomic_DNA"/>
</dbReference>
<gene>
    <name evidence="2" type="ORF">Tco_0803712</name>
</gene>
<evidence type="ECO:0000313" key="3">
    <source>
        <dbReference type="Proteomes" id="UP001151760"/>
    </source>
</evidence>
<reference evidence="2" key="2">
    <citation type="submission" date="2022-01" db="EMBL/GenBank/DDBJ databases">
        <authorList>
            <person name="Yamashiro T."/>
            <person name="Shiraishi A."/>
            <person name="Satake H."/>
            <person name="Nakayama K."/>
        </authorList>
    </citation>
    <scope>NUCLEOTIDE SEQUENCE</scope>
</reference>
<comment type="caution">
    <text evidence="2">The sequence shown here is derived from an EMBL/GenBank/DDBJ whole genome shotgun (WGS) entry which is preliminary data.</text>
</comment>
<feature type="region of interest" description="Disordered" evidence="1">
    <location>
        <begin position="75"/>
        <end position="122"/>
    </location>
</feature>
<evidence type="ECO:0000256" key="1">
    <source>
        <dbReference type="SAM" id="MobiDB-lite"/>
    </source>
</evidence>